<dbReference type="AlphaFoldDB" id="A0A7K1FGA3"/>
<keyword evidence="4" id="KW-1185">Reference proteome</keyword>
<sequence>MDRVRRAVAAAAVLLASLGIWLLAVGPASAETGPVATPVPGPEEGVALAATGFNIMVPVIIGLTTLVVGLALVCWAFLRGGRRPSRHH</sequence>
<protein>
    <recommendedName>
        <fullName evidence="5">LPXTG cell wall anchor domain-containing protein</fullName>
    </recommendedName>
</protein>
<name>A0A7K1FGA3_9ACTN</name>
<gene>
    <name evidence="3" type="ORF">GIS00_04105</name>
</gene>
<proteinExistence type="predicted"/>
<dbReference type="RefSeq" id="WP_154767054.1">
    <property type="nucleotide sequence ID" value="NZ_WLYK01000001.1"/>
</dbReference>
<evidence type="ECO:0000313" key="4">
    <source>
        <dbReference type="Proteomes" id="UP000460221"/>
    </source>
</evidence>
<evidence type="ECO:0000313" key="3">
    <source>
        <dbReference type="EMBL" id="MTD13128.1"/>
    </source>
</evidence>
<feature type="transmembrane region" description="Helical" evidence="1">
    <location>
        <begin position="54"/>
        <end position="78"/>
    </location>
</feature>
<keyword evidence="1" id="KW-0812">Transmembrane</keyword>
<keyword evidence="1" id="KW-1133">Transmembrane helix</keyword>
<keyword evidence="1" id="KW-0472">Membrane</keyword>
<feature type="signal peptide" evidence="2">
    <location>
        <begin position="1"/>
        <end position="30"/>
    </location>
</feature>
<organism evidence="3 4">
    <name type="scientific">Nakamurella alba</name>
    <dbReference type="NCBI Taxonomy" id="2665158"/>
    <lineage>
        <taxon>Bacteria</taxon>
        <taxon>Bacillati</taxon>
        <taxon>Actinomycetota</taxon>
        <taxon>Actinomycetes</taxon>
        <taxon>Nakamurellales</taxon>
        <taxon>Nakamurellaceae</taxon>
        <taxon>Nakamurella</taxon>
    </lineage>
</organism>
<evidence type="ECO:0000256" key="1">
    <source>
        <dbReference type="SAM" id="Phobius"/>
    </source>
</evidence>
<comment type="caution">
    <text evidence="3">The sequence shown here is derived from an EMBL/GenBank/DDBJ whole genome shotgun (WGS) entry which is preliminary data.</text>
</comment>
<evidence type="ECO:0000256" key="2">
    <source>
        <dbReference type="SAM" id="SignalP"/>
    </source>
</evidence>
<reference evidence="3 4" key="1">
    <citation type="submission" date="2019-11" db="EMBL/GenBank/DDBJ databases">
        <authorList>
            <person name="Jiang L.-Q."/>
        </authorList>
    </citation>
    <scope>NUCLEOTIDE SEQUENCE [LARGE SCALE GENOMIC DNA]</scope>
    <source>
        <strain evidence="3 4">YIM 132087</strain>
    </source>
</reference>
<dbReference type="Proteomes" id="UP000460221">
    <property type="component" value="Unassembled WGS sequence"/>
</dbReference>
<dbReference type="EMBL" id="WLYK01000001">
    <property type="protein sequence ID" value="MTD13128.1"/>
    <property type="molecule type" value="Genomic_DNA"/>
</dbReference>
<keyword evidence="2" id="KW-0732">Signal</keyword>
<feature type="chain" id="PRO_5029500361" description="LPXTG cell wall anchor domain-containing protein" evidence="2">
    <location>
        <begin position="31"/>
        <end position="88"/>
    </location>
</feature>
<evidence type="ECO:0008006" key="5">
    <source>
        <dbReference type="Google" id="ProtNLM"/>
    </source>
</evidence>
<accession>A0A7K1FGA3</accession>